<dbReference type="OrthoDB" id="5292899at2"/>
<dbReference type="Gene3D" id="2.40.128.110">
    <property type="entry name" value="Lipid/polyisoprenoid-binding, YceI-like"/>
    <property type="match status" value="1"/>
</dbReference>
<reference evidence="3 4" key="1">
    <citation type="journal article" date="2015" name="Int. J. Syst. Evol. Microbiol.">
        <title>Hyunsoonleella pacifica sp. nov., isolated from seawater of South Pacific Gyre.</title>
        <authorList>
            <person name="Gao X."/>
            <person name="Zhang Z."/>
            <person name="Dai X."/>
            <person name="Zhang X.H."/>
        </authorList>
    </citation>
    <scope>NUCLEOTIDE SEQUENCE [LARGE SCALE GENOMIC DNA]</scope>
    <source>
        <strain evidence="3 4">SW033</strain>
    </source>
</reference>
<feature type="signal peptide" evidence="1">
    <location>
        <begin position="1"/>
        <end position="19"/>
    </location>
</feature>
<organism evidence="3 4">
    <name type="scientific">Hyunsoonleella pacifica</name>
    <dbReference type="NCBI Taxonomy" id="1080224"/>
    <lineage>
        <taxon>Bacteria</taxon>
        <taxon>Pseudomonadati</taxon>
        <taxon>Bacteroidota</taxon>
        <taxon>Flavobacteriia</taxon>
        <taxon>Flavobacteriales</taxon>
        <taxon>Flavobacteriaceae</taxon>
    </lineage>
</organism>
<dbReference type="SUPFAM" id="SSF101874">
    <property type="entry name" value="YceI-like"/>
    <property type="match status" value="1"/>
</dbReference>
<name>A0A4Q9FQD7_9FLAO</name>
<dbReference type="RefSeq" id="WP_130936954.1">
    <property type="nucleotide sequence ID" value="NZ_BMEE01000004.1"/>
</dbReference>
<proteinExistence type="predicted"/>
<dbReference type="InterPro" id="IPR036761">
    <property type="entry name" value="TTHA0802/YceI-like_sf"/>
</dbReference>
<dbReference type="AlphaFoldDB" id="A0A4Q9FQD7"/>
<feature type="chain" id="PRO_5020266264" evidence="1">
    <location>
        <begin position="20"/>
        <end position="206"/>
    </location>
</feature>
<dbReference type="Proteomes" id="UP000292372">
    <property type="component" value="Unassembled WGS sequence"/>
</dbReference>
<evidence type="ECO:0000259" key="2">
    <source>
        <dbReference type="Pfam" id="PF04264"/>
    </source>
</evidence>
<protein>
    <submittedName>
        <fullName evidence="3">YceI family protein</fullName>
    </submittedName>
</protein>
<evidence type="ECO:0000313" key="3">
    <source>
        <dbReference type="EMBL" id="TBN15469.1"/>
    </source>
</evidence>
<keyword evidence="4" id="KW-1185">Reference proteome</keyword>
<gene>
    <name evidence="3" type="ORF">EYD46_10050</name>
</gene>
<dbReference type="PROSITE" id="PS51257">
    <property type="entry name" value="PROKAR_LIPOPROTEIN"/>
    <property type="match status" value="1"/>
</dbReference>
<accession>A0A4Q9FQD7</accession>
<dbReference type="InterPro" id="IPR007372">
    <property type="entry name" value="Lipid/polyisoprenoid-bd_YceI"/>
</dbReference>
<dbReference type="EMBL" id="SIRS01000004">
    <property type="protein sequence ID" value="TBN15469.1"/>
    <property type="molecule type" value="Genomic_DNA"/>
</dbReference>
<sequence length="206" mass="22909">MKKLNILFLALALSFAACKNEKKEEKTDTSADVKTEKFVVKPEATSVKWTAYKTTEKKGVGGEFKVLNFENKEGGSVEEALNNLEFSIPISSLFTKDEGRDAKIKTFFFGKMLNTELLKGTIKYNGTDYSAALTMNSVTKDLPLQVTVTDQRRVTMTGTINLADWNALEALASLNKICYELHKGPDGISKTWEDVALEVSTYLRKG</sequence>
<comment type="caution">
    <text evidence="3">The sequence shown here is derived from an EMBL/GenBank/DDBJ whole genome shotgun (WGS) entry which is preliminary data.</text>
</comment>
<dbReference type="Pfam" id="PF04264">
    <property type="entry name" value="YceI"/>
    <property type="match status" value="1"/>
</dbReference>
<evidence type="ECO:0000313" key="4">
    <source>
        <dbReference type="Proteomes" id="UP000292372"/>
    </source>
</evidence>
<keyword evidence="1" id="KW-0732">Signal</keyword>
<feature type="domain" description="Lipid/polyisoprenoid-binding YceI-like" evidence="2">
    <location>
        <begin position="39"/>
        <end position="177"/>
    </location>
</feature>
<evidence type="ECO:0000256" key="1">
    <source>
        <dbReference type="SAM" id="SignalP"/>
    </source>
</evidence>